<evidence type="ECO:0000313" key="3">
    <source>
        <dbReference type="EMBL" id="WMT01339.1"/>
    </source>
</evidence>
<keyword evidence="4" id="KW-1185">Reference proteome</keyword>
<dbReference type="RefSeq" id="WP_250449599.1">
    <property type="nucleotide sequence ID" value="NZ_CP133568.1"/>
</dbReference>
<name>A0ABY9P352_9GAMM</name>
<evidence type="ECO:0000256" key="1">
    <source>
        <dbReference type="SAM" id="MobiDB-lite"/>
    </source>
</evidence>
<proteinExistence type="predicted"/>
<feature type="signal peptide" evidence="2">
    <location>
        <begin position="1"/>
        <end position="32"/>
    </location>
</feature>
<feature type="chain" id="PRO_5045937688" evidence="2">
    <location>
        <begin position="33"/>
        <end position="153"/>
    </location>
</feature>
<evidence type="ECO:0000256" key="2">
    <source>
        <dbReference type="SAM" id="SignalP"/>
    </source>
</evidence>
<evidence type="ECO:0000313" key="4">
    <source>
        <dbReference type="Proteomes" id="UP001229313"/>
    </source>
</evidence>
<organism evidence="3 4">
    <name type="scientific">Lysobacter yananisis</name>
    <dbReference type="NCBI Taxonomy" id="1003114"/>
    <lineage>
        <taxon>Bacteria</taxon>
        <taxon>Pseudomonadati</taxon>
        <taxon>Pseudomonadota</taxon>
        <taxon>Gammaproteobacteria</taxon>
        <taxon>Lysobacterales</taxon>
        <taxon>Lysobacteraceae</taxon>
        <taxon>Lysobacter</taxon>
    </lineage>
</organism>
<reference evidence="3 4" key="1">
    <citation type="submission" date="2023-08" db="EMBL/GenBank/DDBJ databases">
        <title>The whole genome sequence of Lysobacter yananisis.</title>
        <authorList>
            <person name="Sun H."/>
        </authorList>
    </citation>
    <scope>NUCLEOTIDE SEQUENCE [LARGE SCALE GENOMIC DNA]</scope>
    <source>
        <strain evidence="3 4">SNNU513</strain>
    </source>
</reference>
<accession>A0ABY9P352</accession>
<dbReference type="Proteomes" id="UP001229313">
    <property type="component" value="Chromosome"/>
</dbReference>
<keyword evidence="2" id="KW-0732">Signal</keyword>
<sequence>MKSDKNVPRRFAPALAAAAIAATLAASGLAFAQAHDEAFFKRDIAYFHERSAISVHARLLGAQAVADHHGSDGRLGYRTFRVRARALETFKGDPPGEFDFEVTQEQPSQPPDGGDYILNLSRTPEGRLYPTDDSVGWIRATPGLLAHARGLKR</sequence>
<dbReference type="EMBL" id="CP133568">
    <property type="protein sequence ID" value="WMT01339.1"/>
    <property type="molecule type" value="Genomic_DNA"/>
</dbReference>
<gene>
    <name evidence="3" type="ORF">RDV84_15205</name>
</gene>
<protein>
    <submittedName>
        <fullName evidence="3">Uncharacterized protein</fullName>
    </submittedName>
</protein>
<feature type="region of interest" description="Disordered" evidence="1">
    <location>
        <begin position="93"/>
        <end position="114"/>
    </location>
</feature>